<dbReference type="EMBL" id="JXYA01000031">
    <property type="protein sequence ID" value="KJZ07904.1"/>
    <property type="molecule type" value="Genomic_DNA"/>
</dbReference>
<dbReference type="Proteomes" id="UP000033452">
    <property type="component" value="Unassembled WGS sequence"/>
</dbReference>
<proteinExistence type="predicted"/>
<dbReference type="AlphaFoldDB" id="A0A0F4QKR1"/>
<reference evidence="2 3" key="1">
    <citation type="journal article" date="2015" name="BMC Genomics">
        <title>Genome mining reveals unlocked bioactive potential of marine Gram-negative bacteria.</title>
        <authorList>
            <person name="Machado H."/>
            <person name="Sonnenschein E.C."/>
            <person name="Melchiorsen J."/>
            <person name="Gram L."/>
        </authorList>
    </citation>
    <scope>NUCLEOTIDE SEQUENCE [LARGE SCALE GENOMIC DNA]</scope>
    <source>
        <strain evidence="2 3">S2471</strain>
    </source>
</reference>
<dbReference type="PATRIC" id="fig|43658.5.peg.2870"/>
<keyword evidence="3" id="KW-1185">Reference proteome</keyword>
<name>A0A0F4QKR1_9GAMM</name>
<gene>
    <name evidence="2" type="ORF">TW77_13610</name>
</gene>
<dbReference type="RefSeq" id="WP_046005535.1">
    <property type="nucleotide sequence ID" value="NZ_JXYA01000031.1"/>
</dbReference>
<sequence length="89" mass="9204">MKSKVIPDYFLIKVIGCAGGPAGSPGIPPRLIDPKETKKDEIVSNCEIPHYLTKAIKGGTGGPGGSPSLPGRMKSVDIATATSKKTAKK</sequence>
<feature type="compositionally biased region" description="Low complexity" evidence="1">
    <location>
        <begin position="79"/>
        <end position="89"/>
    </location>
</feature>
<feature type="region of interest" description="Disordered" evidence="1">
    <location>
        <begin position="57"/>
        <end position="89"/>
    </location>
</feature>
<evidence type="ECO:0000313" key="3">
    <source>
        <dbReference type="Proteomes" id="UP000033452"/>
    </source>
</evidence>
<evidence type="ECO:0000313" key="2">
    <source>
        <dbReference type="EMBL" id="KJZ07904.1"/>
    </source>
</evidence>
<evidence type="ECO:0000256" key="1">
    <source>
        <dbReference type="SAM" id="MobiDB-lite"/>
    </source>
</evidence>
<protein>
    <submittedName>
        <fullName evidence="2">Uncharacterized protein</fullName>
    </submittedName>
</protein>
<organism evidence="2 3">
    <name type="scientific">Pseudoalteromonas rubra</name>
    <dbReference type="NCBI Taxonomy" id="43658"/>
    <lineage>
        <taxon>Bacteria</taxon>
        <taxon>Pseudomonadati</taxon>
        <taxon>Pseudomonadota</taxon>
        <taxon>Gammaproteobacteria</taxon>
        <taxon>Alteromonadales</taxon>
        <taxon>Pseudoalteromonadaceae</taxon>
        <taxon>Pseudoalteromonas</taxon>
    </lineage>
</organism>
<accession>A0A0F4QKR1</accession>
<comment type="caution">
    <text evidence="2">The sequence shown here is derived from an EMBL/GenBank/DDBJ whole genome shotgun (WGS) entry which is preliminary data.</text>
</comment>